<dbReference type="GO" id="GO:0000774">
    <property type="term" value="F:adenyl-nucleotide exchange factor activity"/>
    <property type="evidence" value="ECO:0007669"/>
    <property type="project" value="InterPro"/>
</dbReference>
<dbReference type="Gene3D" id="3.90.20.20">
    <property type="match status" value="1"/>
</dbReference>
<feature type="coiled-coil region" evidence="13">
    <location>
        <begin position="64"/>
        <end position="98"/>
    </location>
</feature>
<evidence type="ECO:0000256" key="14">
    <source>
        <dbReference type="SAM" id="MobiDB-lite"/>
    </source>
</evidence>
<dbReference type="SUPFAM" id="SSF51064">
    <property type="entry name" value="Head domain of nucleotide exchange factor GrpE"/>
    <property type="match status" value="1"/>
</dbReference>
<comment type="caution">
    <text evidence="15">The sequence shown here is derived from an EMBL/GenBank/DDBJ whole genome shotgun (WGS) entry which is preliminary data.</text>
</comment>
<feature type="compositionally biased region" description="Low complexity" evidence="14">
    <location>
        <begin position="239"/>
        <end position="254"/>
    </location>
</feature>
<evidence type="ECO:0000313" key="16">
    <source>
        <dbReference type="Proteomes" id="UP000014184"/>
    </source>
</evidence>
<keyword evidence="16" id="KW-1185">Reference proteome</keyword>
<comment type="similarity">
    <text evidence="2 10 12">Belongs to the GrpE family.</text>
</comment>
<evidence type="ECO:0000256" key="7">
    <source>
        <dbReference type="ARBA" id="ARBA00053401"/>
    </source>
</evidence>
<comment type="subunit">
    <text evidence="3 10">Homodimer.</text>
</comment>
<evidence type="ECO:0000313" key="15">
    <source>
        <dbReference type="EMBL" id="EOR72681.1"/>
    </source>
</evidence>
<dbReference type="PRINTS" id="PR00773">
    <property type="entry name" value="GRPEPROTEIN"/>
</dbReference>
<dbReference type="CDD" id="cd00446">
    <property type="entry name" value="GrpE"/>
    <property type="match status" value="1"/>
</dbReference>
<dbReference type="PANTHER" id="PTHR21237:SF23">
    <property type="entry name" value="GRPE PROTEIN HOMOLOG, MITOCHONDRIAL"/>
    <property type="match status" value="1"/>
</dbReference>
<evidence type="ECO:0000256" key="12">
    <source>
        <dbReference type="RuleBase" id="RU004478"/>
    </source>
</evidence>
<evidence type="ECO:0000256" key="5">
    <source>
        <dbReference type="ARBA" id="ARBA00023016"/>
    </source>
</evidence>
<dbReference type="GO" id="GO:0051082">
    <property type="term" value="F:unfolded protein binding"/>
    <property type="evidence" value="ECO:0007669"/>
    <property type="project" value="TreeGrafter"/>
</dbReference>
<dbReference type="FunFam" id="2.30.22.10:FF:000001">
    <property type="entry name" value="Protein GrpE"/>
    <property type="match status" value="1"/>
</dbReference>
<dbReference type="GO" id="GO:0006457">
    <property type="term" value="P:protein folding"/>
    <property type="evidence" value="ECO:0007669"/>
    <property type="project" value="InterPro"/>
</dbReference>
<feature type="compositionally biased region" description="Basic and acidic residues" evidence="14">
    <location>
        <begin position="255"/>
        <end position="264"/>
    </location>
</feature>
<feature type="compositionally biased region" description="Basic and acidic residues" evidence="14">
    <location>
        <begin position="1"/>
        <end position="25"/>
    </location>
</feature>
<feature type="compositionally biased region" description="Low complexity" evidence="14">
    <location>
        <begin position="35"/>
        <end position="56"/>
    </location>
</feature>
<evidence type="ECO:0000256" key="11">
    <source>
        <dbReference type="RuleBase" id="RU000639"/>
    </source>
</evidence>
<name>A0A9P2TE10_THEFU</name>
<keyword evidence="5 10" id="KW-0346">Stress response</keyword>
<dbReference type="RefSeq" id="WP_011290644.1">
    <property type="nucleotide sequence ID" value="NZ_AOSG01000004.1"/>
</dbReference>
<dbReference type="Pfam" id="PF01025">
    <property type="entry name" value="GrpE"/>
    <property type="match status" value="1"/>
</dbReference>
<evidence type="ECO:0000256" key="8">
    <source>
        <dbReference type="ARBA" id="ARBA00072274"/>
    </source>
</evidence>
<dbReference type="SUPFAM" id="SSF58014">
    <property type="entry name" value="Coiled-coil domain of nucleotide exchange factor GrpE"/>
    <property type="match status" value="1"/>
</dbReference>
<evidence type="ECO:0000256" key="2">
    <source>
        <dbReference type="ARBA" id="ARBA00009054"/>
    </source>
</evidence>
<dbReference type="PANTHER" id="PTHR21237">
    <property type="entry name" value="GRPE PROTEIN"/>
    <property type="match status" value="1"/>
</dbReference>
<organism evidence="15 16">
    <name type="scientific">Thermobifida fusca TM51</name>
    <dbReference type="NCBI Taxonomy" id="1169414"/>
    <lineage>
        <taxon>Bacteria</taxon>
        <taxon>Bacillati</taxon>
        <taxon>Actinomycetota</taxon>
        <taxon>Actinomycetes</taxon>
        <taxon>Streptosporangiales</taxon>
        <taxon>Nocardiopsidaceae</taxon>
        <taxon>Thermobifida</taxon>
    </lineage>
</organism>
<evidence type="ECO:0000256" key="13">
    <source>
        <dbReference type="SAM" id="Coils"/>
    </source>
</evidence>
<dbReference type="Proteomes" id="UP000014184">
    <property type="component" value="Unassembled WGS sequence"/>
</dbReference>
<evidence type="ECO:0000256" key="3">
    <source>
        <dbReference type="ARBA" id="ARBA00011738"/>
    </source>
</evidence>
<feature type="region of interest" description="Disordered" evidence="14">
    <location>
        <begin position="203"/>
        <end position="264"/>
    </location>
</feature>
<dbReference type="GO" id="GO:0051087">
    <property type="term" value="F:protein-folding chaperone binding"/>
    <property type="evidence" value="ECO:0007669"/>
    <property type="project" value="InterPro"/>
</dbReference>
<accession>A0A9P2TE10</accession>
<sequence length="264" mass="28694">MAVPENEHSTDKQGPVIRDKRRIDPETGQPRVPEGEAASPSEDSAAAAAESTTAQPTDEENAELIRLRQEVAERTDDLKRLQAEYINYRKRVDRDRAAMREQALVQVLTELLPILDDIGRARQHNELVGGFKSVGEALESLVARMGLKKYGEKGDEFDPTVHEALSMVPSTDVTVPTVIEVFQPGYLIGDRVVRPARVVVAGPAEEDTSASEEEKKEEAATEEAAAPSESDDEAKPAEASESAEAAESTEQSDATADKNTADEQ</sequence>
<dbReference type="Gene3D" id="2.30.22.10">
    <property type="entry name" value="Head domain of nucleotide exchange factor GrpE"/>
    <property type="match status" value="1"/>
</dbReference>
<comment type="subcellular location">
    <subcellularLocation>
        <location evidence="1 10">Cytoplasm</location>
    </subcellularLocation>
</comment>
<dbReference type="EMBL" id="AOSG01000004">
    <property type="protein sequence ID" value="EOR72681.1"/>
    <property type="molecule type" value="Genomic_DNA"/>
</dbReference>
<keyword evidence="6 10" id="KW-0143">Chaperone</keyword>
<proteinExistence type="inferred from homology"/>
<dbReference type="AlphaFoldDB" id="A0A9P2TE10"/>
<evidence type="ECO:0000256" key="10">
    <source>
        <dbReference type="HAMAP-Rule" id="MF_01151"/>
    </source>
</evidence>
<dbReference type="GO" id="GO:0042803">
    <property type="term" value="F:protein homodimerization activity"/>
    <property type="evidence" value="ECO:0007669"/>
    <property type="project" value="InterPro"/>
</dbReference>
<dbReference type="InterPro" id="IPR009012">
    <property type="entry name" value="GrpE_head"/>
</dbReference>
<gene>
    <name evidence="10" type="primary">grpE</name>
    <name evidence="15" type="ORF">TM51_01313</name>
</gene>
<dbReference type="InterPro" id="IPR000740">
    <property type="entry name" value="GrpE"/>
</dbReference>
<dbReference type="GO" id="GO:0005737">
    <property type="term" value="C:cytoplasm"/>
    <property type="evidence" value="ECO:0007669"/>
    <property type="project" value="UniProtKB-SubCell"/>
</dbReference>
<dbReference type="HAMAP" id="MF_01151">
    <property type="entry name" value="GrpE"/>
    <property type="match status" value="1"/>
</dbReference>
<evidence type="ECO:0000256" key="1">
    <source>
        <dbReference type="ARBA" id="ARBA00004496"/>
    </source>
</evidence>
<dbReference type="InterPro" id="IPR013805">
    <property type="entry name" value="GrpE_CC"/>
</dbReference>
<keyword evidence="4 10" id="KW-0963">Cytoplasm</keyword>
<evidence type="ECO:0000256" key="4">
    <source>
        <dbReference type="ARBA" id="ARBA00022490"/>
    </source>
</evidence>
<feature type="region of interest" description="Disordered" evidence="14">
    <location>
        <begin position="1"/>
        <end position="60"/>
    </location>
</feature>
<evidence type="ECO:0000256" key="6">
    <source>
        <dbReference type="ARBA" id="ARBA00023186"/>
    </source>
</evidence>
<dbReference type="PROSITE" id="PS01071">
    <property type="entry name" value="GRPE"/>
    <property type="match status" value="1"/>
</dbReference>
<comment type="function">
    <text evidence="7 10 11">Participates actively in the response to hyperosmotic and heat shock by preventing the aggregation of stress-denatured proteins, in association with DnaK and GrpE. It is the nucleotide exchange factor for DnaK and may function as a thermosensor. Unfolded proteins bind initially to DnaJ; upon interaction with the DnaJ-bound protein, DnaK hydrolyzes its bound ATP, resulting in the formation of a stable complex. GrpE releases ADP from DnaK; ATP binding to DnaK triggers the release of the substrate protein, thus completing the reaction cycle. Several rounds of ATP-dependent interactions between DnaJ, DnaK and GrpE are required for fully efficient folding.</text>
</comment>
<evidence type="ECO:0000256" key="9">
    <source>
        <dbReference type="ARBA" id="ARBA00076414"/>
    </source>
</evidence>
<protein>
    <recommendedName>
        <fullName evidence="8 10">Protein GrpE</fullName>
    </recommendedName>
    <alternativeName>
        <fullName evidence="9 10">HSP-70 cofactor</fullName>
    </alternativeName>
</protein>
<reference evidence="15 16" key="1">
    <citation type="journal article" date="2013" name="Genome Announc.">
        <title>Draft Genome Sequence of the Lignocellulose Decomposer Thermobifida fusca Strain TM51.</title>
        <authorList>
            <person name="Toth A."/>
            <person name="Barna T."/>
            <person name="Nagy I."/>
            <person name="Horvath B."/>
            <person name="Nagy I."/>
            <person name="Tancsics A."/>
            <person name="Kriszt B."/>
            <person name="Baka E."/>
            <person name="Fekete C."/>
            <person name="Kukolya J."/>
        </authorList>
    </citation>
    <scope>NUCLEOTIDE SEQUENCE [LARGE SCALE GENOMIC DNA]</scope>
    <source>
        <strain evidence="15 16">TM51</strain>
    </source>
</reference>
<keyword evidence="13" id="KW-0175">Coiled coil</keyword>